<evidence type="ECO:0000259" key="10">
    <source>
        <dbReference type="Pfam" id="PF02518"/>
    </source>
</evidence>
<dbReference type="Gene3D" id="3.30.565.10">
    <property type="entry name" value="Histidine kinase-like ATPase, C-terminal domain"/>
    <property type="match status" value="1"/>
</dbReference>
<dbReference type="PANTHER" id="PTHR24421">
    <property type="entry name" value="NITRATE/NITRITE SENSOR PROTEIN NARX-RELATED"/>
    <property type="match status" value="1"/>
</dbReference>
<keyword evidence="4" id="KW-0808">Transferase</keyword>
<feature type="transmembrane region" description="Helical" evidence="9">
    <location>
        <begin position="92"/>
        <end position="109"/>
    </location>
</feature>
<keyword evidence="13" id="KW-1185">Reference proteome</keyword>
<organism evidence="12 13">
    <name type="scientific">Amycolatopsis thermophila</name>
    <dbReference type="NCBI Taxonomy" id="206084"/>
    <lineage>
        <taxon>Bacteria</taxon>
        <taxon>Bacillati</taxon>
        <taxon>Actinomycetota</taxon>
        <taxon>Actinomycetes</taxon>
        <taxon>Pseudonocardiales</taxon>
        <taxon>Pseudonocardiaceae</taxon>
        <taxon>Amycolatopsis</taxon>
    </lineage>
</organism>
<evidence type="ECO:0000256" key="2">
    <source>
        <dbReference type="ARBA" id="ARBA00012438"/>
    </source>
</evidence>
<feature type="transmembrane region" description="Helical" evidence="9">
    <location>
        <begin position="37"/>
        <end position="55"/>
    </location>
</feature>
<dbReference type="PANTHER" id="PTHR24421:SF10">
    <property type="entry name" value="NITRATE_NITRITE SENSOR PROTEIN NARQ"/>
    <property type="match status" value="1"/>
</dbReference>
<accession>A0ABU0ERH6</accession>
<keyword evidence="6 12" id="KW-0418">Kinase</keyword>
<keyword evidence="8" id="KW-0902">Two-component regulatory system</keyword>
<dbReference type="RefSeq" id="WP_306990485.1">
    <property type="nucleotide sequence ID" value="NZ_JAUSUT010000001.1"/>
</dbReference>
<feature type="transmembrane region" description="Helical" evidence="9">
    <location>
        <begin position="62"/>
        <end position="80"/>
    </location>
</feature>
<dbReference type="GO" id="GO:0016301">
    <property type="term" value="F:kinase activity"/>
    <property type="evidence" value="ECO:0007669"/>
    <property type="project" value="UniProtKB-KW"/>
</dbReference>
<dbReference type="InterPro" id="IPR011712">
    <property type="entry name" value="Sig_transdc_His_kin_sub3_dim/P"/>
</dbReference>
<keyword evidence="5" id="KW-0547">Nucleotide-binding</keyword>
<dbReference type="Pfam" id="PF02518">
    <property type="entry name" value="HATPase_c"/>
    <property type="match status" value="1"/>
</dbReference>
<evidence type="ECO:0000256" key="8">
    <source>
        <dbReference type="ARBA" id="ARBA00023012"/>
    </source>
</evidence>
<evidence type="ECO:0000256" key="3">
    <source>
        <dbReference type="ARBA" id="ARBA00022553"/>
    </source>
</evidence>
<name>A0ABU0ERH6_9PSEU</name>
<dbReference type="InterPro" id="IPR050482">
    <property type="entry name" value="Sensor_HK_TwoCompSys"/>
</dbReference>
<dbReference type="Proteomes" id="UP001229651">
    <property type="component" value="Unassembled WGS sequence"/>
</dbReference>
<dbReference type="InterPro" id="IPR003594">
    <property type="entry name" value="HATPase_dom"/>
</dbReference>
<keyword evidence="9" id="KW-0472">Membrane</keyword>
<dbReference type="EC" id="2.7.13.3" evidence="2"/>
<comment type="catalytic activity">
    <reaction evidence="1">
        <text>ATP + protein L-histidine = ADP + protein N-phospho-L-histidine.</text>
        <dbReference type="EC" id="2.7.13.3"/>
    </reaction>
</comment>
<keyword evidence="9" id="KW-0812">Transmembrane</keyword>
<protein>
    <recommendedName>
        <fullName evidence="2">histidine kinase</fullName>
        <ecNumber evidence="2">2.7.13.3</ecNumber>
    </recommendedName>
</protein>
<feature type="transmembrane region" description="Helical" evidence="9">
    <location>
        <begin position="12"/>
        <end position="31"/>
    </location>
</feature>
<feature type="domain" description="Histidine kinase/HSP90-like ATPase" evidence="10">
    <location>
        <begin position="304"/>
        <end position="392"/>
    </location>
</feature>
<keyword evidence="9" id="KW-1133">Transmembrane helix</keyword>
<keyword evidence="7" id="KW-0067">ATP-binding</keyword>
<dbReference type="Pfam" id="PF07730">
    <property type="entry name" value="HisKA_3"/>
    <property type="match status" value="1"/>
</dbReference>
<dbReference type="Gene3D" id="1.20.5.1930">
    <property type="match status" value="1"/>
</dbReference>
<proteinExistence type="predicted"/>
<evidence type="ECO:0000313" key="12">
    <source>
        <dbReference type="EMBL" id="MDQ0377895.1"/>
    </source>
</evidence>
<evidence type="ECO:0000256" key="4">
    <source>
        <dbReference type="ARBA" id="ARBA00022679"/>
    </source>
</evidence>
<evidence type="ECO:0000256" key="7">
    <source>
        <dbReference type="ARBA" id="ARBA00022840"/>
    </source>
</evidence>
<evidence type="ECO:0000256" key="9">
    <source>
        <dbReference type="SAM" id="Phobius"/>
    </source>
</evidence>
<feature type="transmembrane region" description="Helical" evidence="9">
    <location>
        <begin position="148"/>
        <end position="169"/>
    </location>
</feature>
<dbReference type="EMBL" id="JAUSUT010000001">
    <property type="protein sequence ID" value="MDQ0377895.1"/>
    <property type="molecule type" value="Genomic_DNA"/>
</dbReference>
<reference evidence="12 13" key="1">
    <citation type="submission" date="2023-07" db="EMBL/GenBank/DDBJ databases">
        <title>Sequencing the genomes of 1000 actinobacteria strains.</title>
        <authorList>
            <person name="Klenk H.-P."/>
        </authorList>
    </citation>
    <scope>NUCLEOTIDE SEQUENCE [LARGE SCALE GENOMIC DNA]</scope>
    <source>
        <strain evidence="12 13">DSM 45805</strain>
    </source>
</reference>
<feature type="domain" description="Signal transduction histidine kinase subgroup 3 dimerisation and phosphoacceptor" evidence="11">
    <location>
        <begin position="188"/>
        <end position="241"/>
    </location>
</feature>
<evidence type="ECO:0000256" key="6">
    <source>
        <dbReference type="ARBA" id="ARBA00022777"/>
    </source>
</evidence>
<comment type="caution">
    <text evidence="12">The sequence shown here is derived from an EMBL/GenBank/DDBJ whole genome shotgun (WGS) entry which is preliminary data.</text>
</comment>
<dbReference type="SUPFAM" id="SSF55874">
    <property type="entry name" value="ATPase domain of HSP90 chaperone/DNA topoisomerase II/histidine kinase"/>
    <property type="match status" value="1"/>
</dbReference>
<evidence type="ECO:0000313" key="13">
    <source>
        <dbReference type="Proteomes" id="UP001229651"/>
    </source>
</evidence>
<evidence type="ECO:0000256" key="5">
    <source>
        <dbReference type="ARBA" id="ARBA00022741"/>
    </source>
</evidence>
<keyword evidence="3" id="KW-0597">Phosphoprotein</keyword>
<evidence type="ECO:0000256" key="1">
    <source>
        <dbReference type="ARBA" id="ARBA00000085"/>
    </source>
</evidence>
<sequence>MDTTTRTSRRWAAELGWPIPVLGAMCAVLAGTPPTSVLPAASALTVLLVAMGNALRRRRGPRFVVATASVAAVASATATFGHNGTGDRGLPTWLLVETIFLVCVLVQVVRTAPRAHAVFAGGAVVTVIVLAPLRLDLGARASPWTVNVGAWCFCWGLLAASGIAIGLYLRSLDEAREESVRSARREQRMQLARDLHDWVAHEVTGLVLEAQAALIPGNTEDAVGRALVNIEAAGVRVLGSIDKALVWLRSDGIAADPPHDERLPTLADLRALVGRFGTLGSTEVRLELDDQISEVPAEVAGIAYRIVLEALTNVRRHAPRAREVSVDVHANGPHLIVRVTNDGVRRPGLLRRSQAGGTGLRGLAEGVTALGGTVWAGPAGSAGWAVHAVLPVSS</sequence>
<dbReference type="CDD" id="cd16917">
    <property type="entry name" value="HATPase_UhpB-NarQ-NarX-like"/>
    <property type="match status" value="1"/>
</dbReference>
<evidence type="ECO:0000259" key="11">
    <source>
        <dbReference type="Pfam" id="PF07730"/>
    </source>
</evidence>
<feature type="transmembrane region" description="Helical" evidence="9">
    <location>
        <begin position="116"/>
        <end position="133"/>
    </location>
</feature>
<dbReference type="InterPro" id="IPR036890">
    <property type="entry name" value="HATPase_C_sf"/>
</dbReference>
<gene>
    <name evidence="12" type="ORF">FB470_001889</name>
</gene>